<reference evidence="1" key="1">
    <citation type="submission" date="2019-04" db="EMBL/GenBank/DDBJ databases">
        <authorList>
            <person name="Brambilla D."/>
        </authorList>
    </citation>
    <scope>NUCLEOTIDE SEQUENCE</scope>
    <source>
        <strain evidence="1">BAL1</strain>
    </source>
</reference>
<accession>A0A486XLM0</accession>
<dbReference type="EMBL" id="CAAJGR010000082">
    <property type="protein sequence ID" value="VHO03394.1"/>
    <property type="molecule type" value="Genomic_DNA"/>
</dbReference>
<protein>
    <submittedName>
        <fullName evidence="1">Uncharacterized protein</fullName>
    </submittedName>
</protein>
<organism evidence="1">
    <name type="scientific">Rheinheimera sp. BAL341</name>
    <dbReference type="NCBI Taxonomy" id="1708203"/>
    <lineage>
        <taxon>Bacteria</taxon>
        <taxon>Pseudomonadati</taxon>
        <taxon>Pseudomonadota</taxon>
        <taxon>Gammaproteobacteria</taxon>
        <taxon>Chromatiales</taxon>
        <taxon>Chromatiaceae</taxon>
        <taxon>Rheinheimera</taxon>
    </lineage>
</organism>
<name>A0A486XLM0_9GAMM</name>
<evidence type="ECO:0000313" key="1">
    <source>
        <dbReference type="EMBL" id="VHO03394.1"/>
    </source>
</evidence>
<sequence>MIKAKRLYLAQSCDSLKWSIHLNPWLNRFALSGNSLVYLMQLNG</sequence>
<dbReference type="AlphaFoldDB" id="A0A486XLM0"/>
<gene>
    <name evidence="1" type="ORF">BAL341_1396</name>
</gene>
<proteinExistence type="predicted"/>